<organism evidence="2 3">
    <name type="scientific">Candidimonas nitroreducens</name>
    <dbReference type="NCBI Taxonomy" id="683354"/>
    <lineage>
        <taxon>Bacteria</taxon>
        <taxon>Pseudomonadati</taxon>
        <taxon>Pseudomonadota</taxon>
        <taxon>Betaproteobacteria</taxon>
        <taxon>Burkholderiales</taxon>
        <taxon>Alcaligenaceae</taxon>
        <taxon>Candidimonas</taxon>
    </lineage>
</organism>
<comment type="caution">
    <text evidence="2">The sequence shown here is derived from an EMBL/GenBank/DDBJ whole genome shotgun (WGS) entry which is preliminary data.</text>
</comment>
<evidence type="ECO:0000313" key="3">
    <source>
        <dbReference type="Proteomes" id="UP000214603"/>
    </source>
</evidence>
<dbReference type="Proteomes" id="UP000214603">
    <property type="component" value="Unassembled WGS sequence"/>
</dbReference>
<protein>
    <recommendedName>
        <fullName evidence="1">Tc1-like transposase DDE domain-containing protein</fullName>
    </recommendedName>
</protein>
<dbReference type="OrthoDB" id="2375382at2"/>
<dbReference type="Pfam" id="PF13358">
    <property type="entry name" value="DDE_3"/>
    <property type="match status" value="1"/>
</dbReference>
<reference evidence="3" key="1">
    <citation type="submission" date="2017-06" db="EMBL/GenBank/DDBJ databases">
        <title>Herbaspirillum phytohormonus sp. nov., isolated from the root nodule of Robinia pseudoacacia in lead-zinc mine.</title>
        <authorList>
            <person name="Fan M."/>
            <person name="Lin Y."/>
        </authorList>
    </citation>
    <scope>NUCLEOTIDE SEQUENCE [LARGE SCALE GENOMIC DNA]</scope>
    <source>
        <strain evidence="3">SC-089</strain>
    </source>
</reference>
<sequence length="122" mass="14029">MRQIDKATDAAMNLHVILDNSSTHKTAKVKAWLAKHQRVKLHCTSTSALWLNAVERWFASLERRALYRGVFGSVQGSRESIRQFIDAHNAYGAKPFRWTKHAEVILAKFERVKQSIARKNLN</sequence>
<dbReference type="Gene3D" id="3.30.420.10">
    <property type="entry name" value="Ribonuclease H-like superfamily/Ribonuclease H"/>
    <property type="match status" value="1"/>
</dbReference>
<gene>
    <name evidence="2" type="ORF">CEY11_16875</name>
</gene>
<keyword evidence="3" id="KW-1185">Reference proteome</keyword>
<dbReference type="InterPro" id="IPR038717">
    <property type="entry name" value="Tc1-like_DDE_dom"/>
</dbReference>
<dbReference type="InterPro" id="IPR036397">
    <property type="entry name" value="RNaseH_sf"/>
</dbReference>
<feature type="domain" description="Tc1-like transposase DDE" evidence="1">
    <location>
        <begin position="2"/>
        <end position="70"/>
    </location>
</feature>
<dbReference type="EMBL" id="NJIH01000009">
    <property type="protein sequence ID" value="OWT57567.1"/>
    <property type="molecule type" value="Genomic_DNA"/>
</dbReference>
<evidence type="ECO:0000259" key="1">
    <source>
        <dbReference type="Pfam" id="PF13358"/>
    </source>
</evidence>
<name>A0A225M8B1_9BURK</name>
<proteinExistence type="predicted"/>
<accession>A0A225M8B1</accession>
<dbReference type="GO" id="GO:0003676">
    <property type="term" value="F:nucleic acid binding"/>
    <property type="evidence" value="ECO:0007669"/>
    <property type="project" value="InterPro"/>
</dbReference>
<dbReference type="AlphaFoldDB" id="A0A225M8B1"/>
<evidence type="ECO:0000313" key="2">
    <source>
        <dbReference type="EMBL" id="OWT57567.1"/>
    </source>
</evidence>